<proteinExistence type="inferred from homology"/>
<organism evidence="8 9">
    <name type="scientific">Faecalicatena orotica</name>
    <dbReference type="NCBI Taxonomy" id="1544"/>
    <lineage>
        <taxon>Bacteria</taxon>
        <taxon>Bacillati</taxon>
        <taxon>Bacillota</taxon>
        <taxon>Clostridia</taxon>
        <taxon>Lachnospirales</taxon>
        <taxon>Lachnospiraceae</taxon>
        <taxon>Faecalicatena</taxon>
    </lineage>
</organism>
<keyword evidence="3 6" id="KW-0547">Nucleotide-binding</keyword>
<dbReference type="InterPro" id="IPR011245">
    <property type="entry name" value="Butyrate_kin"/>
</dbReference>
<evidence type="ECO:0000313" key="8">
    <source>
        <dbReference type="EMBL" id="PWJ32344.1"/>
    </source>
</evidence>
<sequence>MKKIFAINLGSTSTKVAYYENNNCIIKDSIAHDSNEIQGFKSVFDQQDYRTKCIINYMDEHNIALDDLDAFVSRGGQTEPIPGGLYYINEAMLEQVESGEYGVHVCSVGVRIAYELTKDKKTVPLTLDTPSTDEFEPIARISGLKEISRRSCFQALNQKAMARYYADSIGCNYEDLNLIVVMLGGGISVVAHRKGYMIDGPDALEGEGPFSNNRCCSVPIGELVKLCYSGKYTLSEMMRHINGEAGLVAYLGSTDIRQIEKQINEGDSYAYDVLDAMCYQTAKDIGAYATVLKGDVDAILMIGGMANSKFITQHICDRVTFIAPVKILPGEREMEALCERAYDGLTGLEEIKNFKSMRNEYV</sequence>
<keyword evidence="9" id="KW-1185">Reference proteome</keyword>
<dbReference type="GO" id="GO:0006083">
    <property type="term" value="P:acetate metabolic process"/>
    <property type="evidence" value="ECO:0007669"/>
    <property type="project" value="TreeGrafter"/>
</dbReference>
<keyword evidence="1 6" id="KW-0963">Cytoplasm</keyword>
<comment type="catalytic activity">
    <reaction evidence="6">
        <text>butanoate + ATP = butanoyl phosphate + ADP</text>
        <dbReference type="Rhea" id="RHEA:13585"/>
        <dbReference type="ChEBI" id="CHEBI:17968"/>
        <dbReference type="ChEBI" id="CHEBI:30616"/>
        <dbReference type="ChEBI" id="CHEBI:58079"/>
        <dbReference type="ChEBI" id="CHEBI:456216"/>
        <dbReference type="EC" id="2.7.2.7"/>
    </reaction>
</comment>
<dbReference type="GO" id="GO:0005737">
    <property type="term" value="C:cytoplasm"/>
    <property type="evidence" value="ECO:0007669"/>
    <property type="project" value="UniProtKB-SubCell"/>
</dbReference>
<dbReference type="PRINTS" id="PR00471">
    <property type="entry name" value="ACETATEKNASE"/>
</dbReference>
<dbReference type="Gene3D" id="3.30.420.40">
    <property type="match status" value="2"/>
</dbReference>
<protein>
    <recommendedName>
        <fullName evidence="6">Probable butyrate kinase</fullName>
        <shortName evidence="6">BK</shortName>
        <ecNumber evidence="6">2.7.2.7</ecNumber>
    </recommendedName>
    <alternativeName>
        <fullName evidence="6">Branched-chain carboxylic acid kinase</fullName>
    </alternativeName>
</protein>
<name>A0A2Y9BBR1_9FIRM</name>
<dbReference type="PANTHER" id="PTHR21060:SF3">
    <property type="entry name" value="BUTYRATE KINASE 2-RELATED"/>
    <property type="match status" value="1"/>
</dbReference>
<evidence type="ECO:0000256" key="1">
    <source>
        <dbReference type="ARBA" id="ARBA00022490"/>
    </source>
</evidence>
<evidence type="ECO:0000313" key="9">
    <source>
        <dbReference type="Proteomes" id="UP000245845"/>
    </source>
</evidence>
<accession>A0A2Y9BBR1</accession>
<evidence type="ECO:0000256" key="2">
    <source>
        <dbReference type="ARBA" id="ARBA00022679"/>
    </source>
</evidence>
<dbReference type="GO" id="GO:0005524">
    <property type="term" value="F:ATP binding"/>
    <property type="evidence" value="ECO:0007669"/>
    <property type="project" value="UniProtKB-KW"/>
</dbReference>
<evidence type="ECO:0000256" key="5">
    <source>
        <dbReference type="ARBA" id="ARBA00022840"/>
    </source>
</evidence>
<evidence type="ECO:0000256" key="7">
    <source>
        <dbReference type="RuleBase" id="RU003835"/>
    </source>
</evidence>
<dbReference type="Pfam" id="PF00871">
    <property type="entry name" value="Acetate_kinase"/>
    <property type="match status" value="1"/>
</dbReference>
<keyword evidence="4 6" id="KW-0418">Kinase</keyword>
<dbReference type="NCBIfam" id="NF002834">
    <property type="entry name" value="PRK03011.1-5"/>
    <property type="match status" value="1"/>
</dbReference>
<comment type="subcellular location">
    <subcellularLocation>
        <location evidence="6">Cytoplasm</location>
    </subcellularLocation>
</comment>
<comment type="similarity">
    <text evidence="6 7">Belongs to the acetokinase family.</text>
</comment>
<dbReference type="SUPFAM" id="SSF53067">
    <property type="entry name" value="Actin-like ATPase domain"/>
    <property type="match status" value="2"/>
</dbReference>
<dbReference type="PANTHER" id="PTHR21060">
    <property type="entry name" value="ACETATE KINASE"/>
    <property type="match status" value="1"/>
</dbReference>
<dbReference type="GO" id="GO:0047761">
    <property type="term" value="F:butyrate kinase activity"/>
    <property type="evidence" value="ECO:0007669"/>
    <property type="project" value="UniProtKB-UniRule"/>
</dbReference>
<dbReference type="PIRSF" id="PIRSF036458">
    <property type="entry name" value="Butyrate_kin"/>
    <property type="match status" value="1"/>
</dbReference>
<dbReference type="AlphaFoldDB" id="A0A2Y9BBR1"/>
<evidence type="ECO:0000256" key="3">
    <source>
        <dbReference type="ARBA" id="ARBA00022741"/>
    </source>
</evidence>
<dbReference type="HAMAP" id="MF_00542">
    <property type="entry name" value="Butyrate_kinase"/>
    <property type="match status" value="1"/>
</dbReference>
<dbReference type="NCBIfam" id="TIGR02707">
    <property type="entry name" value="butyr_kinase"/>
    <property type="match status" value="1"/>
</dbReference>
<dbReference type="Proteomes" id="UP000245845">
    <property type="component" value="Unassembled WGS sequence"/>
</dbReference>
<keyword evidence="2 6" id="KW-0808">Transferase</keyword>
<dbReference type="GO" id="GO:0008776">
    <property type="term" value="F:acetate kinase activity"/>
    <property type="evidence" value="ECO:0007669"/>
    <property type="project" value="TreeGrafter"/>
</dbReference>
<dbReference type="RefSeq" id="WP_109729682.1">
    <property type="nucleotide sequence ID" value="NZ_BAAACK010000007.1"/>
</dbReference>
<dbReference type="InterPro" id="IPR043129">
    <property type="entry name" value="ATPase_NBD"/>
</dbReference>
<reference evidence="8 9" key="1">
    <citation type="submission" date="2018-05" db="EMBL/GenBank/DDBJ databases">
        <title>The Hungate 1000. A catalogue of reference genomes from the rumen microbiome.</title>
        <authorList>
            <person name="Kelly W."/>
        </authorList>
    </citation>
    <scope>NUCLEOTIDE SEQUENCE [LARGE SCALE GENOMIC DNA]</scope>
    <source>
        <strain evidence="8 9">NLAE-zl-C242</strain>
    </source>
</reference>
<dbReference type="EC" id="2.7.2.7" evidence="6"/>
<evidence type="ECO:0000256" key="6">
    <source>
        <dbReference type="HAMAP-Rule" id="MF_00542"/>
    </source>
</evidence>
<comment type="caution">
    <text evidence="8">The sequence shown here is derived from an EMBL/GenBank/DDBJ whole genome shotgun (WGS) entry which is preliminary data.</text>
</comment>
<evidence type="ECO:0000256" key="4">
    <source>
        <dbReference type="ARBA" id="ARBA00022777"/>
    </source>
</evidence>
<dbReference type="EMBL" id="QGDL01000001">
    <property type="protein sequence ID" value="PWJ32344.1"/>
    <property type="molecule type" value="Genomic_DNA"/>
</dbReference>
<dbReference type="InterPro" id="IPR000890">
    <property type="entry name" value="Aliphatic_acid_kin_short-chain"/>
</dbReference>
<dbReference type="CDD" id="cd24011">
    <property type="entry name" value="ASKHA_NBD_BK"/>
    <property type="match status" value="1"/>
</dbReference>
<dbReference type="OrthoDB" id="9771859at2"/>
<gene>
    <name evidence="6" type="primary">buk</name>
    <name evidence="8" type="ORF">A8806_101632</name>
</gene>
<keyword evidence="5 6" id="KW-0067">ATP-binding</keyword>